<keyword evidence="5" id="KW-0496">Mitochondrion</keyword>
<dbReference type="Pfam" id="PF00312">
    <property type="entry name" value="Ribosomal_S15"/>
    <property type="match status" value="1"/>
</dbReference>
<protein>
    <recommendedName>
        <fullName evidence="7">Small ribosomal subunit protein uS15m</fullName>
    </recommendedName>
    <alternativeName>
        <fullName evidence="8">28S ribosomal protein S15, mitochondrial</fullName>
    </alternativeName>
</protein>
<dbReference type="HOGENOM" id="CLU_094627_0_0_1"/>
<dbReference type="FunFam" id="1.10.287.10:FF:000015">
    <property type="entry name" value="Mitochondrial ribosomal protein S15"/>
    <property type="match status" value="1"/>
</dbReference>
<dbReference type="GeneTree" id="ENSGT00390000001737"/>
<name>G3X124_SARHA</name>
<keyword evidence="3" id="KW-0809">Transit peptide</keyword>
<evidence type="ECO:0000256" key="3">
    <source>
        <dbReference type="ARBA" id="ARBA00022946"/>
    </source>
</evidence>
<evidence type="ECO:0000256" key="7">
    <source>
        <dbReference type="ARBA" id="ARBA00035249"/>
    </source>
</evidence>
<dbReference type="SMART" id="SM01387">
    <property type="entry name" value="Ribosomal_S15"/>
    <property type="match status" value="1"/>
</dbReference>
<reference evidence="10 11" key="1">
    <citation type="journal article" date="2011" name="Proc. Natl. Acad. Sci. U.S.A.">
        <title>Genetic diversity and population structure of the endangered marsupial Sarcophilus harrisii (Tasmanian devil).</title>
        <authorList>
            <person name="Miller W."/>
            <person name="Hayes V.M."/>
            <person name="Ratan A."/>
            <person name="Petersen D.C."/>
            <person name="Wittekindt N.E."/>
            <person name="Miller J."/>
            <person name="Walenz B."/>
            <person name="Knight J."/>
            <person name="Qi J."/>
            <person name="Zhao F."/>
            <person name="Wang Q."/>
            <person name="Bedoya-Reina O.C."/>
            <person name="Katiyar N."/>
            <person name="Tomsho L.P."/>
            <person name="Kasson L.M."/>
            <person name="Hardie R.A."/>
            <person name="Woodbridge P."/>
            <person name="Tindall E.A."/>
            <person name="Bertelsen M.F."/>
            <person name="Dixon D."/>
            <person name="Pyecroft S."/>
            <person name="Helgen K.M."/>
            <person name="Lesk A.M."/>
            <person name="Pringle T.H."/>
            <person name="Patterson N."/>
            <person name="Zhang Y."/>
            <person name="Kreiss A."/>
            <person name="Woods G.M."/>
            <person name="Jones M.E."/>
            <person name="Schuster S.C."/>
        </authorList>
    </citation>
    <scope>NUCLEOTIDE SEQUENCE [LARGE SCALE GENOMIC DNA]</scope>
</reference>
<dbReference type="AlphaFoldDB" id="G3X124"/>
<dbReference type="CDD" id="cd00353">
    <property type="entry name" value="Ribosomal_S15p_S13e"/>
    <property type="match status" value="1"/>
</dbReference>
<keyword evidence="4 9" id="KW-0689">Ribosomal protein</keyword>
<evidence type="ECO:0000256" key="5">
    <source>
        <dbReference type="ARBA" id="ARBA00023128"/>
    </source>
</evidence>
<dbReference type="GO" id="GO:0005654">
    <property type="term" value="C:nucleoplasm"/>
    <property type="evidence" value="ECO:0007669"/>
    <property type="project" value="Ensembl"/>
</dbReference>
<evidence type="ECO:0000256" key="9">
    <source>
        <dbReference type="RuleBase" id="RU003919"/>
    </source>
</evidence>
<dbReference type="OrthoDB" id="441444at2759"/>
<dbReference type="InterPro" id="IPR052137">
    <property type="entry name" value="uS15_ribosomal"/>
</dbReference>
<dbReference type="FunCoup" id="G3X124">
    <property type="interactions" value="1720"/>
</dbReference>
<evidence type="ECO:0000313" key="11">
    <source>
        <dbReference type="Proteomes" id="UP000007648"/>
    </source>
</evidence>
<evidence type="ECO:0000256" key="1">
    <source>
        <dbReference type="ARBA" id="ARBA00004173"/>
    </source>
</evidence>
<comment type="similarity">
    <text evidence="2 9">Belongs to the universal ribosomal protein uS15 family.</text>
</comment>
<dbReference type="InterPro" id="IPR005290">
    <property type="entry name" value="Ribosomal_uS15_bac-type"/>
</dbReference>
<organism evidence="10 11">
    <name type="scientific">Sarcophilus harrisii</name>
    <name type="common">Tasmanian devil</name>
    <name type="synonym">Sarcophilus laniarius</name>
    <dbReference type="NCBI Taxonomy" id="9305"/>
    <lineage>
        <taxon>Eukaryota</taxon>
        <taxon>Metazoa</taxon>
        <taxon>Chordata</taxon>
        <taxon>Craniata</taxon>
        <taxon>Vertebrata</taxon>
        <taxon>Euteleostomi</taxon>
        <taxon>Mammalia</taxon>
        <taxon>Metatheria</taxon>
        <taxon>Dasyuromorphia</taxon>
        <taxon>Dasyuridae</taxon>
        <taxon>Sarcophilus</taxon>
    </lineage>
</organism>
<dbReference type="InterPro" id="IPR000589">
    <property type="entry name" value="Ribosomal_uS15"/>
</dbReference>
<dbReference type="KEGG" id="shr:100921155"/>
<evidence type="ECO:0000256" key="4">
    <source>
        <dbReference type="ARBA" id="ARBA00022980"/>
    </source>
</evidence>
<keyword evidence="6 9" id="KW-0687">Ribonucleoprotein</keyword>
<dbReference type="PANTHER" id="PTHR46685:SF1">
    <property type="entry name" value="SMALL RIBOSOMAL SUBUNIT PROTEIN US15M"/>
    <property type="match status" value="1"/>
</dbReference>
<reference evidence="10" key="2">
    <citation type="submission" date="2025-08" db="UniProtKB">
        <authorList>
            <consortium name="Ensembl"/>
        </authorList>
    </citation>
    <scope>IDENTIFICATION</scope>
</reference>
<dbReference type="Ensembl" id="ENSSHAT00000021552.2">
    <property type="protein sequence ID" value="ENSSHAP00000021379.2"/>
    <property type="gene ID" value="ENSSHAG00000018120.2"/>
</dbReference>
<dbReference type="RefSeq" id="XP_012401338.1">
    <property type="nucleotide sequence ID" value="XM_012545884.3"/>
</dbReference>
<evidence type="ECO:0000313" key="10">
    <source>
        <dbReference type="Ensembl" id="ENSSHAP00000021379.2"/>
    </source>
</evidence>
<dbReference type="GeneID" id="100921155"/>
<dbReference type="InParanoid" id="G3X124"/>
<proteinExistence type="inferred from homology"/>
<sequence>MLRAARRALLLGQGQARARACAATARVAAGPRRALLPSGNGLLLQAARAYAADKTPASRSSQMDDLPSSILLKDYQNVPGIDKVNDVVKRILSLEMADQKEKMRVKTEQLLNKITANPEDTTSLEARVIKLTVKIRNYEEHMQKHHKDKAHKRSLLMTIDQRKKLLKKLRQTNFEMFEKTCKELGIEYTFPPLYYRPAHRRWMTKKALSIKVFQETQALKKLKKQEEALKREGMKRLESQKVSVG</sequence>
<gene>
    <name evidence="10" type="primary">MRPS15</name>
</gene>
<dbReference type="Gene3D" id="1.10.287.10">
    <property type="entry name" value="S15/NS1, RNA-binding"/>
    <property type="match status" value="1"/>
</dbReference>
<dbReference type="SUPFAM" id="SSF47060">
    <property type="entry name" value="S15/NS1 RNA-binding domain"/>
    <property type="match status" value="1"/>
</dbReference>
<keyword evidence="11" id="KW-1185">Reference proteome</keyword>
<evidence type="ECO:0000256" key="6">
    <source>
        <dbReference type="ARBA" id="ARBA00023274"/>
    </source>
</evidence>
<dbReference type="GO" id="GO:0003723">
    <property type="term" value="F:RNA binding"/>
    <property type="evidence" value="ECO:0007669"/>
    <property type="project" value="TreeGrafter"/>
</dbReference>
<dbReference type="Proteomes" id="UP000007648">
    <property type="component" value="Unassembled WGS sequence"/>
</dbReference>
<dbReference type="CTD" id="64960"/>
<dbReference type="GO" id="GO:0005763">
    <property type="term" value="C:mitochondrial small ribosomal subunit"/>
    <property type="evidence" value="ECO:0007669"/>
    <property type="project" value="Ensembl"/>
</dbReference>
<comment type="subcellular location">
    <subcellularLocation>
        <location evidence="1">Mitochondrion</location>
    </subcellularLocation>
</comment>
<evidence type="ECO:0000256" key="2">
    <source>
        <dbReference type="ARBA" id="ARBA00008434"/>
    </source>
</evidence>
<dbReference type="PANTHER" id="PTHR46685">
    <property type="entry name" value="28S RIBOSOMAL PROTEIN S15, MITOCHONDRIAL"/>
    <property type="match status" value="1"/>
</dbReference>
<dbReference type="GO" id="GO:0005730">
    <property type="term" value="C:nucleolus"/>
    <property type="evidence" value="ECO:0007669"/>
    <property type="project" value="Ensembl"/>
</dbReference>
<dbReference type="InterPro" id="IPR009068">
    <property type="entry name" value="uS15_NS1_RNA-bd_sf"/>
</dbReference>
<dbReference type="STRING" id="9305.ENSSHAP00000021379"/>
<dbReference type="GO" id="GO:0003735">
    <property type="term" value="F:structural constituent of ribosome"/>
    <property type="evidence" value="ECO:0007669"/>
    <property type="project" value="InterPro"/>
</dbReference>
<dbReference type="GO" id="GO:0032543">
    <property type="term" value="P:mitochondrial translation"/>
    <property type="evidence" value="ECO:0007669"/>
    <property type="project" value="TreeGrafter"/>
</dbReference>
<evidence type="ECO:0000256" key="8">
    <source>
        <dbReference type="ARBA" id="ARBA00035528"/>
    </source>
</evidence>
<reference evidence="10" key="3">
    <citation type="submission" date="2025-09" db="UniProtKB">
        <authorList>
            <consortium name="Ensembl"/>
        </authorList>
    </citation>
    <scope>IDENTIFICATION</scope>
</reference>
<dbReference type="HAMAP" id="MF_01343_B">
    <property type="entry name" value="Ribosomal_uS15_B"/>
    <property type="match status" value="1"/>
</dbReference>
<accession>G3X124</accession>
<dbReference type="eggNOG" id="KOG2815">
    <property type="taxonomic scope" value="Eukaryota"/>
</dbReference>